<dbReference type="GO" id="GO:0005634">
    <property type="term" value="C:nucleus"/>
    <property type="evidence" value="ECO:0007669"/>
    <property type="project" value="UniProtKB-SubCell"/>
</dbReference>
<dbReference type="HOGENOM" id="CLU_013929_4_0_1"/>
<keyword evidence="8" id="KW-1185">Reference proteome</keyword>
<keyword evidence="4" id="KW-0863">Zinc-finger</keyword>
<protein>
    <recommendedName>
        <fullName evidence="9">Transposase</fullName>
    </recommendedName>
</protein>
<dbReference type="PANTHER" id="PTHR19303">
    <property type="entry name" value="TRANSPOSON"/>
    <property type="match status" value="1"/>
</dbReference>
<comment type="subcellular location">
    <subcellularLocation>
        <location evidence="1">Nucleus</location>
    </subcellularLocation>
</comment>
<gene>
    <name evidence="7" type="ORF">SBOR_9747</name>
</gene>
<comment type="caution">
    <text evidence="7">The sequence shown here is derived from an EMBL/GenBank/DDBJ whole genome shotgun (WGS) entry which is preliminary data.</text>
</comment>
<keyword evidence="2" id="KW-0238">DNA-binding</keyword>
<dbReference type="AlphaFoldDB" id="W9C4P0"/>
<evidence type="ECO:0000256" key="1">
    <source>
        <dbReference type="ARBA" id="ARBA00004123"/>
    </source>
</evidence>
<dbReference type="OrthoDB" id="5420958at2759"/>
<evidence type="ECO:0000256" key="2">
    <source>
        <dbReference type="ARBA" id="ARBA00023125"/>
    </source>
</evidence>
<evidence type="ECO:0000259" key="5">
    <source>
        <dbReference type="PROSITE" id="PS50158"/>
    </source>
</evidence>
<dbReference type="SMART" id="SM00674">
    <property type="entry name" value="CENPB"/>
    <property type="match status" value="1"/>
</dbReference>
<dbReference type="Pfam" id="PF03184">
    <property type="entry name" value="DDE_1"/>
    <property type="match status" value="1"/>
</dbReference>
<dbReference type="PROSITE" id="PS51253">
    <property type="entry name" value="HTH_CENPB"/>
    <property type="match status" value="1"/>
</dbReference>
<keyword evidence="3" id="KW-0539">Nucleus</keyword>
<dbReference type="InterPro" id="IPR004875">
    <property type="entry name" value="DDE_SF_endonuclease_dom"/>
</dbReference>
<name>W9C4P0_SCLBF</name>
<dbReference type="Pfam" id="PF03221">
    <property type="entry name" value="HTH_Tnp_Tc5"/>
    <property type="match status" value="1"/>
</dbReference>
<dbReference type="InterPro" id="IPR009057">
    <property type="entry name" value="Homeodomain-like_sf"/>
</dbReference>
<dbReference type="EMBL" id="AYSA01000750">
    <property type="protein sequence ID" value="ESZ89864.1"/>
    <property type="molecule type" value="Genomic_DNA"/>
</dbReference>
<evidence type="ECO:0000256" key="4">
    <source>
        <dbReference type="PROSITE-ProRule" id="PRU00047"/>
    </source>
</evidence>
<evidence type="ECO:0000313" key="7">
    <source>
        <dbReference type="EMBL" id="ESZ89864.1"/>
    </source>
</evidence>
<dbReference type="SUPFAM" id="SSF46689">
    <property type="entry name" value="Homeodomain-like"/>
    <property type="match status" value="1"/>
</dbReference>
<evidence type="ECO:0008006" key="9">
    <source>
        <dbReference type="Google" id="ProtNLM"/>
    </source>
</evidence>
<dbReference type="InterPro" id="IPR001878">
    <property type="entry name" value="Znf_CCHC"/>
</dbReference>
<dbReference type="GO" id="GO:0003677">
    <property type="term" value="F:DNA binding"/>
    <property type="evidence" value="ECO:0007669"/>
    <property type="project" value="UniProtKB-KW"/>
</dbReference>
<dbReference type="Pfam" id="PF05225">
    <property type="entry name" value="HTH_psq"/>
    <property type="match status" value="1"/>
</dbReference>
<proteinExistence type="predicted"/>
<feature type="domain" description="CCHC-type" evidence="5">
    <location>
        <begin position="525"/>
        <end position="540"/>
    </location>
</feature>
<organism evidence="7 8">
    <name type="scientific">Sclerotinia borealis (strain F-4128)</name>
    <dbReference type="NCBI Taxonomy" id="1432307"/>
    <lineage>
        <taxon>Eukaryota</taxon>
        <taxon>Fungi</taxon>
        <taxon>Dikarya</taxon>
        <taxon>Ascomycota</taxon>
        <taxon>Pezizomycotina</taxon>
        <taxon>Leotiomycetes</taxon>
        <taxon>Helotiales</taxon>
        <taxon>Sclerotiniaceae</taxon>
        <taxon>Sclerotinia</taxon>
    </lineage>
</organism>
<dbReference type="GO" id="GO:0008270">
    <property type="term" value="F:zinc ion binding"/>
    <property type="evidence" value="ECO:0007669"/>
    <property type="project" value="UniProtKB-KW"/>
</dbReference>
<dbReference type="PANTHER" id="PTHR19303:SF62">
    <property type="entry name" value="HTH CENPB-TYPE DOMAIN-CONTAINING PROTEIN-RELATED"/>
    <property type="match status" value="1"/>
</dbReference>
<dbReference type="PROSITE" id="PS50158">
    <property type="entry name" value="ZF_CCHC"/>
    <property type="match status" value="1"/>
</dbReference>
<sequence>MEIHSKEARIILAIKAIESNPKLTIRKTAQLYSVPRSTLDDRIRGKPNMAESRPKSYNLTELEEEVLIQYILDLDERGFVPKLSGVEDMANYILESRGAKKVGKLWAHRFVKRCSELKTRFNRVYDFQRALCEDPEFIEGWFRLVSNMRAKYGIQDCDFYNFDETGFMMGVICPGMIITGTERCGRSKAIQPGNREWATAIICGNGEGWIILPFLVVQGQYHLSNWYTESDFPADWVIKPTSNGWTNNETGLDWIKHFDKYTIHRRKGKYRMLVLDGHESHESIPFQLYCKSNDIICAKLPLHSSHLIQPLDVGCFSVLKRAYGSQIEGFIKAHINHISKVEFFIAFKAAYQQSITVQNMKAGFQGTGLIPFDPQAVLSKLDIRIRTPTPLPIPLESADSWVSQTPHNPTEALSQSTLVRSRIARHQSSSPIPIFETVAALAKGTKQLTHEVTLLSTENCILRKANETLSKRRCAKKVQLRNGGVLTGQEAEDILSQQEVEVQIRRDEHQNGRNSNGESSTSRCCSKCGKTGHNSRTCQNDVIDPSLLDS</sequence>
<keyword evidence="4" id="KW-0479">Metal-binding</keyword>
<feature type="domain" description="HTH CENPB-type" evidence="6">
    <location>
        <begin position="51"/>
        <end position="120"/>
    </location>
</feature>
<dbReference type="InterPro" id="IPR006600">
    <property type="entry name" value="HTH_CenpB_DNA-bd_dom"/>
</dbReference>
<dbReference type="Gene3D" id="1.10.10.60">
    <property type="entry name" value="Homeodomain-like"/>
    <property type="match status" value="1"/>
</dbReference>
<reference evidence="7 8" key="1">
    <citation type="journal article" date="2014" name="Genome Announc.">
        <title>Draft genome sequence of Sclerotinia borealis, a psychrophilic plant pathogenic fungus.</title>
        <authorList>
            <person name="Mardanov A.V."/>
            <person name="Beletsky A.V."/>
            <person name="Kadnikov V.V."/>
            <person name="Ignatov A.N."/>
            <person name="Ravin N.V."/>
        </authorList>
    </citation>
    <scope>NUCLEOTIDE SEQUENCE [LARGE SCALE GENOMIC DNA]</scope>
    <source>
        <strain evidence="8">F-4157</strain>
    </source>
</reference>
<dbReference type="InterPro" id="IPR007889">
    <property type="entry name" value="HTH_Psq"/>
</dbReference>
<evidence type="ECO:0000256" key="3">
    <source>
        <dbReference type="ARBA" id="ARBA00023242"/>
    </source>
</evidence>
<accession>W9C4P0</accession>
<dbReference type="Proteomes" id="UP000019487">
    <property type="component" value="Unassembled WGS sequence"/>
</dbReference>
<evidence type="ECO:0000259" key="6">
    <source>
        <dbReference type="PROSITE" id="PS51253"/>
    </source>
</evidence>
<dbReference type="InterPro" id="IPR050863">
    <property type="entry name" value="CenT-Element_Derived"/>
</dbReference>
<evidence type="ECO:0000313" key="8">
    <source>
        <dbReference type="Proteomes" id="UP000019487"/>
    </source>
</evidence>
<keyword evidence="4" id="KW-0862">Zinc</keyword>